<feature type="compositionally biased region" description="Acidic residues" evidence="4">
    <location>
        <begin position="51"/>
        <end position="64"/>
    </location>
</feature>
<evidence type="ECO:0000313" key="9">
    <source>
        <dbReference type="Proteomes" id="UP001212841"/>
    </source>
</evidence>
<organism evidence="8 9">
    <name type="scientific">Rhizophlyctis rosea</name>
    <dbReference type="NCBI Taxonomy" id="64517"/>
    <lineage>
        <taxon>Eukaryota</taxon>
        <taxon>Fungi</taxon>
        <taxon>Fungi incertae sedis</taxon>
        <taxon>Chytridiomycota</taxon>
        <taxon>Chytridiomycota incertae sedis</taxon>
        <taxon>Chytridiomycetes</taxon>
        <taxon>Rhizophlyctidales</taxon>
        <taxon>Rhizophlyctidaceae</taxon>
        <taxon>Rhizophlyctis</taxon>
    </lineage>
</organism>
<dbReference type="PANTHER" id="PTHR44042">
    <property type="entry name" value="DUPLICATED HOMEODOMAIN-LIKE SUPERFAMILY PROTEIN-RELATED"/>
    <property type="match status" value="1"/>
</dbReference>
<evidence type="ECO:0000256" key="1">
    <source>
        <dbReference type="ARBA" id="ARBA00023015"/>
    </source>
</evidence>
<evidence type="ECO:0000256" key="2">
    <source>
        <dbReference type="ARBA" id="ARBA00023163"/>
    </source>
</evidence>
<accession>A0AAD5SB26</accession>
<dbReference type="EMBL" id="JADGJD010000429">
    <property type="protein sequence ID" value="KAJ3051142.1"/>
    <property type="molecule type" value="Genomic_DNA"/>
</dbReference>
<feature type="region of interest" description="Disordered" evidence="4">
    <location>
        <begin position="29"/>
        <end position="158"/>
    </location>
</feature>
<feature type="compositionally biased region" description="Polar residues" evidence="4">
    <location>
        <begin position="114"/>
        <end position="126"/>
    </location>
</feature>
<dbReference type="InterPro" id="IPR001005">
    <property type="entry name" value="SANT/Myb"/>
</dbReference>
<evidence type="ECO:0000256" key="3">
    <source>
        <dbReference type="ARBA" id="ARBA00023242"/>
    </source>
</evidence>
<feature type="domain" description="SANT" evidence="6">
    <location>
        <begin position="154"/>
        <end position="189"/>
    </location>
</feature>
<dbReference type="CDD" id="cd00167">
    <property type="entry name" value="SANT"/>
    <property type="match status" value="1"/>
</dbReference>
<evidence type="ECO:0000259" key="7">
    <source>
        <dbReference type="PROSITE" id="PS51294"/>
    </source>
</evidence>
<comment type="caution">
    <text evidence="8">The sequence shown here is derived from an EMBL/GenBank/DDBJ whole genome shotgun (WGS) entry which is preliminary data.</text>
</comment>
<dbReference type="PANTHER" id="PTHR44042:SF67">
    <property type="entry name" value="MYB-LIKE PROTEIN I"/>
    <property type="match status" value="1"/>
</dbReference>
<dbReference type="PROSITE" id="PS50090">
    <property type="entry name" value="MYB_LIKE"/>
    <property type="match status" value="1"/>
</dbReference>
<evidence type="ECO:0000313" key="8">
    <source>
        <dbReference type="EMBL" id="KAJ3051142.1"/>
    </source>
</evidence>
<dbReference type="PROSITE" id="PS51294">
    <property type="entry name" value="HTH_MYB"/>
    <property type="match status" value="1"/>
</dbReference>
<keyword evidence="2" id="KW-0804">Transcription</keyword>
<feature type="non-terminal residue" evidence="8">
    <location>
        <position position="1"/>
    </location>
</feature>
<dbReference type="InterPro" id="IPR017884">
    <property type="entry name" value="SANT_dom"/>
</dbReference>
<dbReference type="GO" id="GO:0003677">
    <property type="term" value="F:DNA binding"/>
    <property type="evidence" value="ECO:0007669"/>
    <property type="project" value="InterPro"/>
</dbReference>
<dbReference type="SUPFAM" id="SSF46689">
    <property type="entry name" value="Homeodomain-like"/>
    <property type="match status" value="1"/>
</dbReference>
<proteinExistence type="predicted"/>
<evidence type="ECO:0000256" key="4">
    <source>
        <dbReference type="SAM" id="MobiDB-lite"/>
    </source>
</evidence>
<dbReference type="Gene3D" id="1.10.10.60">
    <property type="entry name" value="Homeodomain-like"/>
    <property type="match status" value="1"/>
</dbReference>
<dbReference type="Proteomes" id="UP001212841">
    <property type="component" value="Unassembled WGS sequence"/>
</dbReference>
<dbReference type="SMART" id="SM00717">
    <property type="entry name" value="SANT"/>
    <property type="match status" value="1"/>
</dbReference>
<dbReference type="Pfam" id="PF00249">
    <property type="entry name" value="Myb_DNA-binding"/>
    <property type="match status" value="1"/>
</dbReference>
<reference evidence="8" key="1">
    <citation type="submission" date="2020-05" db="EMBL/GenBank/DDBJ databases">
        <title>Phylogenomic resolution of chytrid fungi.</title>
        <authorList>
            <person name="Stajich J.E."/>
            <person name="Amses K."/>
            <person name="Simmons R."/>
            <person name="Seto K."/>
            <person name="Myers J."/>
            <person name="Bonds A."/>
            <person name="Quandt C.A."/>
            <person name="Barry K."/>
            <person name="Liu P."/>
            <person name="Grigoriev I."/>
            <person name="Longcore J.E."/>
            <person name="James T.Y."/>
        </authorList>
    </citation>
    <scope>NUCLEOTIDE SEQUENCE</scope>
    <source>
        <strain evidence="8">JEL0318</strain>
    </source>
</reference>
<dbReference type="AlphaFoldDB" id="A0AAD5SB26"/>
<evidence type="ECO:0000259" key="5">
    <source>
        <dbReference type="PROSITE" id="PS50090"/>
    </source>
</evidence>
<dbReference type="PROSITE" id="PS51293">
    <property type="entry name" value="SANT"/>
    <property type="match status" value="1"/>
</dbReference>
<feature type="compositionally biased region" description="Basic residues" evidence="4">
    <location>
        <begin position="68"/>
        <end position="86"/>
    </location>
</feature>
<dbReference type="InterPro" id="IPR006447">
    <property type="entry name" value="Myb_dom_plants"/>
</dbReference>
<keyword evidence="1" id="KW-0805">Transcription regulation</keyword>
<keyword evidence="3" id="KW-0539">Nucleus</keyword>
<keyword evidence="9" id="KW-1185">Reference proteome</keyword>
<dbReference type="InterPro" id="IPR017930">
    <property type="entry name" value="Myb_dom"/>
</dbReference>
<name>A0AAD5SB26_9FUNG</name>
<gene>
    <name evidence="8" type="ORF">HK097_007869</name>
</gene>
<feature type="domain" description="HTH myb-type" evidence="7">
    <location>
        <begin position="157"/>
        <end position="206"/>
    </location>
</feature>
<feature type="compositionally biased region" description="Low complexity" evidence="4">
    <location>
        <begin position="99"/>
        <end position="113"/>
    </location>
</feature>
<protein>
    <submittedName>
        <fullName evidence="8">Uncharacterized protein</fullName>
    </submittedName>
</protein>
<dbReference type="NCBIfam" id="TIGR01557">
    <property type="entry name" value="myb_SHAQKYF"/>
    <property type="match status" value="1"/>
</dbReference>
<dbReference type="InterPro" id="IPR009057">
    <property type="entry name" value="Homeodomain-like_sf"/>
</dbReference>
<evidence type="ECO:0000259" key="6">
    <source>
        <dbReference type="PROSITE" id="PS51293"/>
    </source>
</evidence>
<sequence>MDDDEALARALQAEEAEYSAYNDYPDAAYYEDTYSPSTSKSCKRGRSAADSDFDEVDTDDDDDDWGAKKKNGAKKSGSAKKGKKPRAATARSSGKNVKAGSSSGGTTDTAASSNGIDGTVNANGSVGNDDVAAVEGNTSTSSSKPAKERAIQQSANGPWSTEEEKLFLEGLELYGRNWSQISTHLNNTRAPSNISSHAQMHFIKLCLQNIPLPASVLATGPGYTLAGGTSHIHPRKGAAIRHFRNVPKRLYSEAALREIEGYLR</sequence>
<feature type="domain" description="Myb-like" evidence="5">
    <location>
        <begin position="157"/>
        <end position="202"/>
    </location>
</feature>